<proteinExistence type="predicted"/>
<dbReference type="AlphaFoldDB" id="A0A4V2W447"/>
<dbReference type="Proteomes" id="UP000295719">
    <property type="component" value="Unassembled WGS sequence"/>
</dbReference>
<name>A0A4V2W447_9GAMM</name>
<dbReference type="SUPFAM" id="SSF53756">
    <property type="entry name" value="UDP-Glycosyltransferase/glycogen phosphorylase"/>
    <property type="match status" value="1"/>
</dbReference>
<evidence type="ECO:0000313" key="2">
    <source>
        <dbReference type="EMBL" id="TCV94469.1"/>
    </source>
</evidence>
<comment type="caution">
    <text evidence="2">The sequence shown here is derived from an EMBL/GenBank/DDBJ whole genome shotgun (WGS) entry which is preliminary data.</text>
</comment>
<reference evidence="2 3" key="1">
    <citation type="submission" date="2019-03" db="EMBL/GenBank/DDBJ databases">
        <title>Genomic Encyclopedia of Type Strains, Phase IV (KMG-IV): sequencing the most valuable type-strain genomes for metagenomic binning, comparative biology and taxonomic classification.</title>
        <authorList>
            <person name="Goeker M."/>
        </authorList>
    </citation>
    <scope>NUCLEOTIDE SEQUENCE [LARGE SCALE GENOMIC DNA]</scope>
    <source>
        <strain evidence="2 3">DSM 19580</strain>
    </source>
</reference>
<dbReference type="Pfam" id="PF00534">
    <property type="entry name" value="Glycos_transf_1"/>
    <property type="match status" value="1"/>
</dbReference>
<dbReference type="Gene3D" id="3.40.50.2000">
    <property type="entry name" value="Glycogen Phosphorylase B"/>
    <property type="match status" value="1"/>
</dbReference>
<feature type="domain" description="Glycosyl transferase family 1" evidence="1">
    <location>
        <begin position="2"/>
        <end position="54"/>
    </location>
</feature>
<dbReference type="GO" id="GO:0016757">
    <property type="term" value="F:glycosyltransferase activity"/>
    <property type="evidence" value="ECO:0007669"/>
    <property type="project" value="InterPro"/>
</dbReference>
<gene>
    <name evidence="2" type="ORF">EDC52_107212</name>
</gene>
<accession>A0A4V2W447</accession>
<keyword evidence="3" id="KW-1185">Reference proteome</keyword>
<protein>
    <submittedName>
        <fullName evidence="2">Glycosyl transferase family 1</fullName>
    </submittedName>
</protein>
<evidence type="ECO:0000259" key="1">
    <source>
        <dbReference type="Pfam" id="PF00534"/>
    </source>
</evidence>
<organism evidence="2 3">
    <name type="scientific">Biostraticola tofi</name>
    <dbReference type="NCBI Taxonomy" id="466109"/>
    <lineage>
        <taxon>Bacteria</taxon>
        <taxon>Pseudomonadati</taxon>
        <taxon>Pseudomonadota</taxon>
        <taxon>Gammaproteobacteria</taxon>
        <taxon>Enterobacterales</taxon>
        <taxon>Bruguierivoracaceae</taxon>
        <taxon>Biostraticola</taxon>
    </lineage>
</organism>
<dbReference type="InterPro" id="IPR001296">
    <property type="entry name" value="Glyco_trans_1"/>
</dbReference>
<evidence type="ECO:0000313" key="3">
    <source>
        <dbReference type="Proteomes" id="UP000295719"/>
    </source>
</evidence>
<sequence>MLLEAMARGVYCIAADCVSGPNEIINSGVNGILYEPGNVKRLQAAMDSLLAGAALADQKNIQDGIQKSL</sequence>
<dbReference type="EMBL" id="SMCR01000007">
    <property type="protein sequence ID" value="TCV94469.1"/>
    <property type="molecule type" value="Genomic_DNA"/>
</dbReference>
<keyword evidence="2" id="KW-0808">Transferase</keyword>